<accession>A0A8E2F4H9</accession>
<dbReference type="Proteomes" id="UP000250140">
    <property type="component" value="Unassembled WGS sequence"/>
</dbReference>
<dbReference type="EMBL" id="KV749273">
    <property type="protein sequence ID" value="OCL10284.1"/>
    <property type="molecule type" value="Genomic_DNA"/>
</dbReference>
<evidence type="ECO:0000313" key="1">
    <source>
        <dbReference type="EMBL" id="OCL10284.1"/>
    </source>
</evidence>
<proteinExistence type="predicted"/>
<name>A0A8E2F4H9_9PEZI</name>
<protein>
    <submittedName>
        <fullName evidence="1">Uncharacterized protein</fullName>
    </submittedName>
</protein>
<reference evidence="1 2" key="1">
    <citation type="journal article" date="2016" name="Nat. Commun.">
        <title>Ectomycorrhizal ecology is imprinted in the genome of the dominant symbiotic fungus Cenococcum geophilum.</title>
        <authorList>
            <consortium name="DOE Joint Genome Institute"/>
            <person name="Peter M."/>
            <person name="Kohler A."/>
            <person name="Ohm R.A."/>
            <person name="Kuo A."/>
            <person name="Krutzmann J."/>
            <person name="Morin E."/>
            <person name="Arend M."/>
            <person name="Barry K.W."/>
            <person name="Binder M."/>
            <person name="Choi C."/>
            <person name="Clum A."/>
            <person name="Copeland A."/>
            <person name="Grisel N."/>
            <person name="Haridas S."/>
            <person name="Kipfer T."/>
            <person name="LaButti K."/>
            <person name="Lindquist E."/>
            <person name="Lipzen A."/>
            <person name="Maire R."/>
            <person name="Meier B."/>
            <person name="Mihaltcheva S."/>
            <person name="Molinier V."/>
            <person name="Murat C."/>
            <person name="Poggeler S."/>
            <person name="Quandt C.A."/>
            <person name="Sperisen C."/>
            <person name="Tritt A."/>
            <person name="Tisserant E."/>
            <person name="Crous P.W."/>
            <person name="Henrissat B."/>
            <person name="Nehls U."/>
            <person name="Egli S."/>
            <person name="Spatafora J.W."/>
            <person name="Grigoriev I.V."/>
            <person name="Martin F.M."/>
        </authorList>
    </citation>
    <scope>NUCLEOTIDE SEQUENCE [LARGE SCALE GENOMIC DNA]</scope>
    <source>
        <strain evidence="1 2">CBS 207.34</strain>
    </source>
</reference>
<dbReference type="OrthoDB" id="61900at2759"/>
<dbReference type="AlphaFoldDB" id="A0A8E2F4H9"/>
<gene>
    <name evidence="1" type="ORF">AOQ84DRAFT_402078</name>
</gene>
<feature type="non-terminal residue" evidence="1">
    <location>
        <position position="1"/>
    </location>
</feature>
<sequence length="194" mass="21747">MHKKLSLVLSKLESLDVLLLDMKEKMAAFQSMHLSAELDTNQRLSDLQFSGIMDALSKASLPDPMKSYRYCLFMQKKRHLKSQSKRRSSLQSSPKLKFWFSAANSKLSIVEGSYCPRFEVKDFSVDMVERLRESGVPVIWALKATKSSATLQHLASPLDILKSLILQSLHLNSAIHTEKAMGLSCARVQTASTG</sequence>
<keyword evidence="2" id="KW-1185">Reference proteome</keyword>
<evidence type="ECO:0000313" key="2">
    <source>
        <dbReference type="Proteomes" id="UP000250140"/>
    </source>
</evidence>
<organism evidence="1 2">
    <name type="scientific">Glonium stellatum</name>
    <dbReference type="NCBI Taxonomy" id="574774"/>
    <lineage>
        <taxon>Eukaryota</taxon>
        <taxon>Fungi</taxon>
        <taxon>Dikarya</taxon>
        <taxon>Ascomycota</taxon>
        <taxon>Pezizomycotina</taxon>
        <taxon>Dothideomycetes</taxon>
        <taxon>Pleosporomycetidae</taxon>
        <taxon>Gloniales</taxon>
        <taxon>Gloniaceae</taxon>
        <taxon>Glonium</taxon>
    </lineage>
</organism>